<dbReference type="InterPro" id="IPR008928">
    <property type="entry name" value="6-hairpin_glycosidase_sf"/>
</dbReference>
<reference evidence="2 3" key="1">
    <citation type="submission" date="2019-01" db="EMBL/GenBank/DDBJ databases">
        <title>Lacunisphaera sp. strain TWA-58.</title>
        <authorList>
            <person name="Chen W.-M."/>
        </authorList>
    </citation>
    <scope>NUCLEOTIDE SEQUENCE [LARGE SCALE GENOMIC DNA]</scope>
    <source>
        <strain evidence="2 3">TWA-58</strain>
    </source>
</reference>
<organism evidence="2 3">
    <name type="scientific">Oleiharenicola lentus</name>
    <dbReference type="NCBI Taxonomy" id="2508720"/>
    <lineage>
        <taxon>Bacteria</taxon>
        <taxon>Pseudomonadati</taxon>
        <taxon>Verrucomicrobiota</taxon>
        <taxon>Opitutia</taxon>
        <taxon>Opitutales</taxon>
        <taxon>Opitutaceae</taxon>
        <taxon>Oleiharenicola</taxon>
    </lineage>
</organism>
<dbReference type="SUPFAM" id="SSF48208">
    <property type="entry name" value="Six-hairpin glycosidases"/>
    <property type="match status" value="1"/>
</dbReference>
<dbReference type="Pfam" id="PF14614">
    <property type="entry name" value="DUF4450"/>
    <property type="match status" value="1"/>
</dbReference>
<evidence type="ECO:0000256" key="1">
    <source>
        <dbReference type="SAM" id="MobiDB-lite"/>
    </source>
</evidence>
<feature type="region of interest" description="Disordered" evidence="1">
    <location>
        <begin position="1"/>
        <end position="65"/>
    </location>
</feature>
<accession>A0A4Q1C6Y2</accession>
<evidence type="ECO:0000313" key="3">
    <source>
        <dbReference type="Proteomes" id="UP000290218"/>
    </source>
</evidence>
<dbReference type="InterPro" id="IPR012341">
    <property type="entry name" value="6hp_glycosidase-like_sf"/>
</dbReference>
<name>A0A4Q1C6Y2_9BACT</name>
<sequence>MVPLLRPRQTARRRERPAQPARCRAQLPRDHPRHAEQIPHHRPARPAVGHPGGERQPLRHRNLPLQSPVTVPRASCNVLYYKPAWVLVLGLLVLSPLPAQIPSAQTLWPNLTDNIERPLRYTPDGEDFVITNGGEFFNRPLYGGNTAFRVDAGDRPEFVLYLPGRGGNLRLGLHSASGTKWLHDAAAIEARYRPGGMLYTIRDPLLGDGTLHVAAYATVATEALILRAEAVDVPAGLELIWAYGGVNGQRGRRDGDIGTETVPISEWFQLKPEFCAGNRFQTDGDGFILVAGLPRNQTATIRGVVPAGTAMRTGDAALWDAPGSLLTAVHARAPDHEVLTGRVALVAGTPLYLALQRTDAASATELDTYREVRVERADPGEPRSEQRAASTALQRDDLPALFAATEAHFAQLRGQVKVVTPDPYLNAAVGALNVAADAVWDELQGAVMHGAIAWRSKLLGWRGPYAMDALGWHDRARRHLAYWATRQNTDPIPDKFPPPEPETNLARSRRALHSNGNLSASHYDMNLVYIDALFRHLLWTGDLAFAREVWPVIERHLAWERRLFRREFEVNGEKLPLYEAYAAIWASDDLQYHGGGTAHASAYNYWHNYMASRLARKLGLDSTPYEREAYLIARGMRELLWTGTHFAEFKDYLGRQLVHPSAGLWTFYHTMDAGIPSEEWASLMAGQLPPAIPVRGPAVPTDRAYAVHASSDWLPYTWSLNNVVMGENIHTALGLWRAGKPEEAFTLAKGALLVSMFMGVCPGNVGSMNYLDVYRRESQRDFADGNGVTARAIIEGLFGLRPDGLARRLLITPGFPEAWDQAVINHPAASITFARHGAKDVYEIKVAAEQFDQWMLELPSRGQSCRLTVEGGNSERPFSYTPPEMPKVLSLGASTRLPARVTIEWIGTNGGLAHMVQANAGRLKNLPVSDSAAGKYIGEPYSLSDFFNDRVTEIFRSGKYVSPRSPFVSLAIPSQGIGAWAGHVNATAEIDDTGLRAASAAGGGKITLPNGVPFATPGPGDAANILFVSQWDNYPDEATVPLSGKARQVQLLMAGSTNAMQSRLDNGEVVVTYTDGTTTRLALRNPETWWPIEQDYFIDDYQFRVAAPLPTRVNLKTGEVRVLDHQTFKGQGRVIPGGAATVLALELDPNKELHSLTVRALANEVVIGLMAATLVR</sequence>
<dbReference type="AlphaFoldDB" id="A0A4Q1C6Y2"/>
<dbReference type="CDD" id="cd11747">
    <property type="entry name" value="GH94N_like_1"/>
    <property type="match status" value="1"/>
</dbReference>
<keyword evidence="3" id="KW-1185">Reference proteome</keyword>
<protein>
    <submittedName>
        <fullName evidence="2">DUF4450 domain-containing protein</fullName>
    </submittedName>
</protein>
<gene>
    <name evidence="2" type="ORF">ESB00_01215</name>
</gene>
<dbReference type="OrthoDB" id="8660908at2"/>
<dbReference type="Gene3D" id="1.50.10.10">
    <property type="match status" value="1"/>
</dbReference>
<dbReference type="GO" id="GO:0005975">
    <property type="term" value="P:carbohydrate metabolic process"/>
    <property type="evidence" value="ECO:0007669"/>
    <property type="project" value="InterPro"/>
</dbReference>
<dbReference type="EMBL" id="SDHX01000001">
    <property type="protein sequence ID" value="RXK54550.1"/>
    <property type="molecule type" value="Genomic_DNA"/>
</dbReference>
<dbReference type="Proteomes" id="UP000290218">
    <property type="component" value="Unassembled WGS sequence"/>
</dbReference>
<proteinExistence type="predicted"/>
<evidence type="ECO:0000313" key="2">
    <source>
        <dbReference type="EMBL" id="RXK54550.1"/>
    </source>
</evidence>
<feature type="compositionally biased region" description="Basic and acidic residues" evidence="1">
    <location>
        <begin position="27"/>
        <end position="39"/>
    </location>
</feature>
<comment type="caution">
    <text evidence="2">The sequence shown here is derived from an EMBL/GenBank/DDBJ whole genome shotgun (WGS) entry which is preliminary data.</text>
</comment>
<dbReference type="InterPro" id="IPR028028">
    <property type="entry name" value="DUF4450"/>
</dbReference>